<dbReference type="EMBL" id="FNGW01000012">
    <property type="protein sequence ID" value="SDM46322.1"/>
    <property type="molecule type" value="Genomic_DNA"/>
</dbReference>
<dbReference type="STRING" id="1121325.SAMN04515677_11289"/>
<proteinExistence type="predicted"/>
<keyword evidence="1" id="KW-1133">Transmembrane helix</keyword>
<gene>
    <name evidence="2" type="ORF">SAMN04515677_11289</name>
</gene>
<accession>A0A1G9TFD0</accession>
<keyword evidence="1" id="KW-0472">Membrane</keyword>
<dbReference type="RefSeq" id="WP_092727573.1">
    <property type="nucleotide sequence ID" value="NZ_FNGW01000012.1"/>
</dbReference>
<sequence>MKIKNKAFFISGTINLILLIPALSLFKCNFIETNTKNLVIVGSFLIVCEIIKNKIIEKKYKL</sequence>
<keyword evidence="1" id="KW-0812">Transmembrane</keyword>
<evidence type="ECO:0000313" key="3">
    <source>
        <dbReference type="Proteomes" id="UP000199068"/>
    </source>
</evidence>
<reference evidence="2 3" key="1">
    <citation type="submission" date="2016-10" db="EMBL/GenBank/DDBJ databases">
        <authorList>
            <person name="de Groot N.N."/>
        </authorList>
    </citation>
    <scope>NUCLEOTIDE SEQUENCE [LARGE SCALE GENOMIC DNA]</scope>
    <source>
        <strain evidence="2 3">DSM 797</strain>
    </source>
</reference>
<feature type="transmembrane region" description="Helical" evidence="1">
    <location>
        <begin position="7"/>
        <end position="26"/>
    </location>
</feature>
<keyword evidence="3" id="KW-1185">Reference proteome</keyword>
<dbReference type="Proteomes" id="UP000199068">
    <property type="component" value="Unassembled WGS sequence"/>
</dbReference>
<evidence type="ECO:0000256" key="1">
    <source>
        <dbReference type="SAM" id="Phobius"/>
    </source>
</evidence>
<evidence type="ECO:0000313" key="2">
    <source>
        <dbReference type="EMBL" id="SDM46322.1"/>
    </source>
</evidence>
<dbReference type="AlphaFoldDB" id="A0A1G9TFD0"/>
<organism evidence="2 3">
    <name type="scientific">Romboutsia lituseburensis DSM 797</name>
    <dbReference type="NCBI Taxonomy" id="1121325"/>
    <lineage>
        <taxon>Bacteria</taxon>
        <taxon>Bacillati</taxon>
        <taxon>Bacillota</taxon>
        <taxon>Clostridia</taxon>
        <taxon>Peptostreptococcales</taxon>
        <taxon>Peptostreptococcaceae</taxon>
        <taxon>Romboutsia</taxon>
    </lineage>
</organism>
<name>A0A1G9TFD0_9FIRM</name>
<protein>
    <submittedName>
        <fullName evidence="2">Uncharacterized protein</fullName>
    </submittedName>
</protein>